<dbReference type="CDD" id="cd00081">
    <property type="entry name" value="Hint"/>
    <property type="match status" value="1"/>
</dbReference>
<organism evidence="4 5">
    <name type="scientific">Catenuloplanes atrovinosus</name>
    <dbReference type="NCBI Taxonomy" id="137266"/>
    <lineage>
        <taxon>Bacteria</taxon>
        <taxon>Bacillati</taxon>
        <taxon>Actinomycetota</taxon>
        <taxon>Actinomycetes</taxon>
        <taxon>Micromonosporales</taxon>
        <taxon>Micromonosporaceae</taxon>
        <taxon>Catenuloplanes</taxon>
    </lineage>
</organism>
<accession>A0AAE3YSE4</accession>
<dbReference type="PANTHER" id="PTHR32305:SF17">
    <property type="entry name" value="TRNA NUCLEASE WAPA"/>
    <property type="match status" value="1"/>
</dbReference>
<name>A0AAE3YSE4_9ACTN</name>
<dbReference type="InterPro" id="IPR022385">
    <property type="entry name" value="Rhs_assc_core"/>
</dbReference>
<dbReference type="SUPFAM" id="SSF51294">
    <property type="entry name" value="Hedgehog/intein (Hint) domain"/>
    <property type="match status" value="1"/>
</dbReference>
<dbReference type="SMART" id="SM00306">
    <property type="entry name" value="HintN"/>
    <property type="match status" value="1"/>
</dbReference>
<dbReference type="NCBIfam" id="TIGR01643">
    <property type="entry name" value="YD_repeat_2x"/>
    <property type="match status" value="1"/>
</dbReference>
<proteinExistence type="predicted"/>
<dbReference type="InterPro" id="IPR030934">
    <property type="entry name" value="Intein_C"/>
</dbReference>
<dbReference type="PROSITE" id="PS50818">
    <property type="entry name" value="INTEIN_C_TER"/>
    <property type="match status" value="1"/>
</dbReference>
<evidence type="ECO:0000313" key="4">
    <source>
        <dbReference type="EMBL" id="MDR7278780.1"/>
    </source>
</evidence>
<dbReference type="Gene3D" id="2.170.16.10">
    <property type="entry name" value="Hedgehog/Intein (Hint) domain"/>
    <property type="match status" value="1"/>
</dbReference>
<dbReference type="RefSeq" id="WP_310371914.1">
    <property type="nucleotide sequence ID" value="NZ_JAVDYB010000001.1"/>
</dbReference>
<dbReference type="EMBL" id="JAVDYB010000001">
    <property type="protein sequence ID" value="MDR7278780.1"/>
    <property type="molecule type" value="Genomic_DNA"/>
</dbReference>
<dbReference type="InterPro" id="IPR050708">
    <property type="entry name" value="T6SS_VgrG/RHS"/>
</dbReference>
<dbReference type="PANTHER" id="PTHR32305">
    <property type="match status" value="1"/>
</dbReference>
<protein>
    <submittedName>
        <fullName evidence="4">RHS repeat-associated protein</fullName>
    </submittedName>
</protein>
<dbReference type="Pfam" id="PF25023">
    <property type="entry name" value="TEN_YD-shell"/>
    <property type="match status" value="1"/>
</dbReference>
<dbReference type="InterPro" id="IPR003587">
    <property type="entry name" value="Hint_dom_N"/>
</dbReference>
<feature type="region of interest" description="Disordered" evidence="2">
    <location>
        <begin position="1458"/>
        <end position="1479"/>
    </location>
</feature>
<evidence type="ECO:0000313" key="5">
    <source>
        <dbReference type="Proteomes" id="UP001183643"/>
    </source>
</evidence>
<feature type="domain" description="Hint" evidence="3">
    <location>
        <begin position="1885"/>
        <end position="1987"/>
    </location>
</feature>
<evidence type="ECO:0000259" key="3">
    <source>
        <dbReference type="SMART" id="SM00306"/>
    </source>
</evidence>
<evidence type="ECO:0000256" key="1">
    <source>
        <dbReference type="ARBA" id="ARBA00022737"/>
    </source>
</evidence>
<dbReference type="Pfam" id="PF05593">
    <property type="entry name" value="RHS_repeat"/>
    <property type="match status" value="1"/>
</dbReference>
<dbReference type="Gene3D" id="2.180.10.10">
    <property type="entry name" value="RHS repeat-associated core"/>
    <property type="match status" value="2"/>
</dbReference>
<dbReference type="InterPro" id="IPR006530">
    <property type="entry name" value="YD"/>
</dbReference>
<keyword evidence="1" id="KW-0677">Repeat</keyword>
<comment type="caution">
    <text evidence="4">The sequence shown here is derived from an EMBL/GenBank/DDBJ whole genome shotgun (WGS) entry which is preliminary data.</text>
</comment>
<keyword evidence="5" id="KW-1185">Reference proteome</keyword>
<dbReference type="InterPro" id="IPR036844">
    <property type="entry name" value="Hint_dom_sf"/>
</dbReference>
<dbReference type="InterPro" id="IPR031325">
    <property type="entry name" value="RHS_repeat"/>
</dbReference>
<dbReference type="Proteomes" id="UP001183643">
    <property type="component" value="Unassembled WGS sequence"/>
</dbReference>
<dbReference type="InterPro" id="IPR056823">
    <property type="entry name" value="TEN-like_YD-shell"/>
</dbReference>
<dbReference type="Pfam" id="PF07591">
    <property type="entry name" value="PT-HINT"/>
    <property type="match status" value="1"/>
</dbReference>
<reference evidence="4" key="1">
    <citation type="submission" date="2023-07" db="EMBL/GenBank/DDBJ databases">
        <title>Sequencing the genomes of 1000 actinobacteria strains.</title>
        <authorList>
            <person name="Klenk H.-P."/>
        </authorList>
    </citation>
    <scope>NUCLEOTIDE SEQUENCE</scope>
    <source>
        <strain evidence="4">DSM 44707</strain>
    </source>
</reference>
<dbReference type="NCBIfam" id="TIGR03696">
    <property type="entry name" value="Rhs_assc_core"/>
    <property type="match status" value="1"/>
</dbReference>
<gene>
    <name evidence="4" type="ORF">J2S41_005558</name>
</gene>
<sequence>MPVSVTAVAGRSAAAAARSAPSRVRVETLDRAASTRAGVDGPLVRVGAASGAKSTGSVRLSLGYAGFADAFGGDYGARLRLVRLPECALTTPHAAECLPVPLKTENDAEARTLSADVPSSSLVAAAAEEASSQGTYAATSLSPSSKWNVANSSGAFSWSYPMRVPPVPGGEAPGVTLSYSSQTVDGRTSATNNQGSWIGEGFAFEPGFIERSYKACADDGHEAVGDLCWAYDNATISLAGRSGKLVKSGDSYRLSSDDGTKIKLVSGKTVNRDADGEYWQVTTVDGTQYFFGLNRLPGWSANKQETNSVWAVPVFGDDANEPCYNATFANAACNQGWRWNLDYVKDVHGNVVSYFYERETNHYAKNAKSDVNGTEYDRGGYLVRADYGQKDGAVYSTNAPARVRFGTDERCLKTDTFACAPGSLNNSTATSWPDVPWDRNCAANTKCTTAQSAPSFWTRKRLVTVTTEIRGATAWNPVDAWDLTHTFTNNADGSRSLWLHKITHRGLAGGTVTMPSVELGPLQLPNRIDNGSEDNIAPLIRPRLTQVLNDSGGQVTVRYWDADCGIGDLPGSESTSTKRCYPVKWHPTGEQQPITDWFHKYVVRSVTETDNTGGAPDMVTSYEYVGNAGWKKEEPNGLSDPAYLTWSDWRGYNQVRVRQGNGQIETTRSDHFYLRGLGGTVTDSVGTTHTDHDELAGFTYETQAFDGAKMISKTVTSPWRHETAAVQHSWGWDRAFFVSPETERGFTALESGGWRETKTVTSYDTTVGRVTRVEEHGDVKVTGDEKCTRTTYADNATAHLYQVVSQVEGFSVLCSVTPNRATQLLTHDRNYHDVSTTLGAAPSKGDVTKTEKLATHDGTTATFVPVASTVYDGYGRPVESRDGAGTLTKTAYTETYGLTTLKVETTPSPFNFVTTTEYEPAWGLPKAQSDPNGRRTEMAYDPIGRVVSVWLPDRSRAAGASPSIKYGYTIESGKIVSTRTEKIEADGVGYGAEYTLYDGFLRPRQTQSEGPEGGRLVADTFYTHTGQLAKVNDTYFAAGAPSGQLLTSDGTKAIDNGLVDLQTAYTYDGADRVKVTTTLVAGQEKWHSVTRYGGDRVHVDPPAGETATTRITDARGALIELRQYHGATATGDAYDVTKYTYTPGGQQATVTDPEGNVWRYFYDQRGRKIKSIDPDAGTSEITYNDLDRPVTTKNGNGESIHTTYDVIGRTLATYAGTDTTGTKLTEYTYDQVAKGHLHTASRIVNGNKFVQVNAELDVNYRPTTVRYSFPKAEVGDALGGTYSFVTSYNADGSVKSTSFPASGGLPGEGVTYSYDDLQRLTGIRTGISTILTATSYAQTGELLQAELNTGGKKAWQTFFYEEGTSRLVRSTLGREGATPATAFDQHYAYDASGNVQRIEDRSASGPADVQCFTYDYLRRMTEARSTSTTCESGTVGGPAAYHSTYTYDKAGNRVSETQHGVGGAASVTRDYVTPEPGEARPHALTKVTERTIAGDRLHTYEYDAAGNMTKRVQVGEEQTFDWNAEGKLESVTKAGQTTSYVYDASGNRIVRKEPGATTLYMGSMELKLKTATGVVDGTRYYPVGSGAVVVRTVAGTFFEVADHHGTGQASIDATTGAITMRRSTPFGTPRGTQPASWSSEKGFVGGTQDASTGLTHLGAREYDPAIGRFISVDPIIDSTDPQQMHGYAYGNNNPTSYSDPDGLRPLVTEGGRAEEDYHKANNTQFKKASNGKFYLYDRPSGKKATTANTGGYARNPTPTVDPAVAKAQAEAEAAKQLVITVAKELGKILMDELGITDALDCFTNGDLMACAETAINVLTTFIGGLPAKIARKYGAPWQWEKAAALGKRLWNLGGKLIEGARNWFASRKRVDALPNMNGSCPISIKNSFLPGTVVVLADGSTKPIEEVETGDSVLATNPDTGQTAAKSVVATIVGDGEKNLVRLTIDTGGKDVDQIIATDGHPFWLPEEGAWARAADLNPGQWLRTSSGARVSISAVSRWSEVERVHNLTVDDIHTYYVLAGATSVLVHNTGGCGDPLDEAREARDALAAEVGSSKATVTAGSDPATGRVAAGCNSNPDGCAEDDVARQLGIDPKKIIYVEAIRPRTGKQVPICHRCQENLDPSQFPSGTLVKPGGAWDMEVVP</sequence>
<evidence type="ECO:0000256" key="2">
    <source>
        <dbReference type="SAM" id="MobiDB-lite"/>
    </source>
</evidence>